<feature type="transmembrane region" description="Helical" evidence="14">
    <location>
        <begin position="43"/>
        <end position="63"/>
    </location>
</feature>
<evidence type="ECO:0000256" key="8">
    <source>
        <dbReference type="ARBA" id="ARBA00023053"/>
    </source>
</evidence>
<evidence type="ECO:0000313" key="16">
    <source>
        <dbReference type="Proteomes" id="UP001324993"/>
    </source>
</evidence>
<dbReference type="RefSeq" id="WP_319832079.1">
    <property type="nucleotide sequence ID" value="NZ_CP138858.1"/>
</dbReference>
<evidence type="ECO:0000256" key="10">
    <source>
        <dbReference type="ARBA" id="ARBA00023136"/>
    </source>
</evidence>
<evidence type="ECO:0000256" key="6">
    <source>
        <dbReference type="ARBA" id="ARBA00022847"/>
    </source>
</evidence>
<feature type="transmembrane region" description="Helical" evidence="14">
    <location>
        <begin position="6"/>
        <end position="22"/>
    </location>
</feature>
<feature type="transmembrane region" description="Helical" evidence="14">
    <location>
        <begin position="486"/>
        <end position="510"/>
    </location>
</feature>
<keyword evidence="4" id="KW-1003">Cell membrane</keyword>
<keyword evidence="3" id="KW-0813">Transport</keyword>
<evidence type="ECO:0000256" key="5">
    <source>
        <dbReference type="ARBA" id="ARBA00022692"/>
    </source>
</evidence>
<evidence type="ECO:0000256" key="14">
    <source>
        <dbReference type="SAM" id="Phobius"/>
    </source>
</evidence>
<sequence length="769" mass="86748">MHLIDWLIVVIPVFIILCVAVYSRRYVRGVADYLAAGRVAGRYVISVGDMTSSLSVITLVALVEMKYQVGYALTFWEYFLIPVGIIMGLSGYCIYRFRETKALSIGQFLEMRYSRSFRVVAASIRTMAEMLTNAIGPAVAANFFIYFLDVPHTLSVFGLTLPTFTVVVGGFLCMAIVVMWPGGRISLLITDSFQGIISYPIFVIIGCYVLISFSWSGEIAPVMLDRVEGESFLNPFDVSKLRDFNIFALCVLVMSRILNRASWIGNDTSSCGRNPHEQKMAGILGAWREGFSTLMCLLIAITIITVMSHQNHADKAYEIRQQLSAKVASEVVTDQETLAKVKENIAALPITKHVIGEDPPLSREVNIDTPFKEAAQTALGTDGSGNLIFQKFRTLYNQMMMPVALRNMLPVGVAGLFCLLMVMLMLSTDDSRIFNASSTIIQDIVQPFLKEPLSPERHLLMLRCGSVAVAIFFFFCSFFMVQLDFINMFITIMTGVWLGGAGPVMVFGLYSRFGTTFGAYCALFFGSGISLLSIFVQRNWAETIYPWLSHVGWAEPLGVFLETVSRPFNPYIVWKMDAVKFPINSYECYFIAMCSGIIAYILGSFITYKKPYDLDRLLHRGAYSIDDEKHIGTKWTRKNFLSKLVGINPDYTRGDKFIAWSVFGYAIVYKMGFCFLFVLIWNFISPWPEHWWGHYFFYTTIVITAILAVISTFWFLIGGVIDIRRLFRDLNNRESDPLDNGRVEGDVSLADKATFEAIKRKKKEQGEVE</sequence>
<keyword evidence="7 14" id="KW-1133">Transmembrane helix</keyword>
<comment type="catalytic activity">
    <reaction evidence="12">
        <text>L-proline(in) + Na(+)(in) = L-proline(out) + Na(+)(out)</text>
        <dbReference type="Rhea" id="RHEA:28967"/>
        <dbReference type="ChEBI" id="CHEBI:29101"/>
        <dbReference type="ChEBI" id="CHEBI:60039"/>
    </reaction>
</comment>
<evidence type="ECO:0000256" key="12">
    <source>
        <dbReference type="ARBA" id="ARBA00033708"/>
    </source>
</evidence>
<keyword evidence="8" id="KW-0915">Sodium</keyword>
<dbReference type="InterPro" id="IPR001734">
    <property type="entry name" value="Na/solute_symporter"/>
</dbReference>
<dbReference type="InterPro" id="IPR038377">
    <property type="entry name" value="Na/Glc_symporter_sf"/>
</dbReference>
<evidence type="ECO:0000256" key="4">
    <source>
        <dbReference type="ARBA" id="ARBA00022475"/>
    </source>
</evidence>
<evidence type="ECO:0000256" key="9">
    <source>
        <dbReference type="ARBA" id="ARBA00023065"/>
    </source>
</evidence>
<evidence type="ECO:0000313" key="15">
    <source>
        <dbReference type="EMBL" id="WPJ95186.1"/>
    </source>
</evidence>
<dbReference type="EMBL" id="CP138858">
    <property type="protein sequence ID" value="WPJ95186.1"/>
    <property type="molecule type" value="Genomic_DNA"/>
</dbReference>
<name>A0ABZ0RGF9_9BACT</name>
<dbReference type="PANTHER" id="PTHR48086:SF3">
    <property type="entry name" value="SODIUM_PROLINE SYMPORTER"/>
    <property type="match status" value="1"/>
</dbReference>
<evidence type="ECO:0000256" key="7">
    <source>
        <dbReference type="ARBA" id="ARBA00022989"/>
    </source>
</evidence>
<keyword evidence="11" id="KW-0739">Sodium transport</keyword>
<evidence type="ECO:0000256" key="11">
    <source>
        <dbReference type="ARBA" id="ARBA00023201"/>
    </source>
</evidence>
<keyword evidence="10 14" id="KW-0472">Membrane</keyword>
<feature type="transmembrane region" description="Helical" evidence="14">
    <location>
        <begin position="589"/>
        <end position="608"/>
    </location>
</feature>
<keyword evidence="9" id="KW-0406">Ion transport</keyword>
<dbReference type="Gene3D" id="1.20.1730.10">
    <property type="entry name" value="Sodium/glucose cotransporter"/>
    <property type="match status" value="1"/>
</dbReference>
<keyword evidence="5 14" id="KW-0812">Transmembrane</keyword>
<dbReference type="Pfam" id="PF00474">
    <property type="entry name" value="SSF"/>
    <property type="match status" value="1"/>
</dbReference>
<feature type="transmembrane region" description="Helical" evidence="14">
    <location>
        <begin position="408"/>
        <end position="426"/>
    </location>
</feature>
<feature type="transmembrane region" description="Helical" evidence="14">
    <location>
        <begin position="286"/>
        <end position="307"/>
    </location>
</feature>
<feature type="transmembrane region" description="Helical" evidence="14">
    <location>
        <begin position="130"/>
        <end position="148"/>
    </location>
</feature>
<organism evidence="15 16">
    <name type="scientific">Coraliomargarita algicola</name>
    <dbReference type="NCBI Taxonomy" id="3092156"/>
    <lineage>
        <taxon>Bacteria</taxon>
        <taxon>Pseudomonadati</taxon>
        <taxon>Verrucomicrobiota</taxon>
        <taxon>Opitutia</taxon>
        <taxon>Puniceicoccales</taxon>
        <taxon>Coraliomargaritaceae</taxon>
        <taxon>Coraliomargarita</taxon>
    </lineage>
</organism>
<accession>A0ABZ0RGF9</accession>
<gene>
    <name evidence="15" type="ORF">SH580_17325</name>
</gene>
<feature type="transmembrane region" description="Helical" evidence="14">
    <location>
        <begin position="696"/>
        <end position="721"/>
    </location>
</feature>
<keyword evidence="16" id="KW-1185">Reference proteome</keyword>
<comment type="similarity">
    <text evidence="2 13">Belongs to the sodium:solute symporter (SSF) (TC 2.A.21) family.</text>
</comment>
<feature type="transmembrane region" description="Helical" evidence="14">
    <location>
        <begin position="201"/>
        <end position="224"/>
    </location>
</feature>
<feature type="transmembrane region" description="Helical" evidence="14">
    <location>
        <begin position="460"/>
        <end position="480"/>
    </location>
</feature>
<evidence type="ECO:0000256" key="2">
    <source>
        <dbReference type="ARBA" id="ARBA00006434"/>
    </source>
</evidence>
<proteinExistence type="inferred from homology"/>
<dbReference type="InterPro" id="IPR050277">
    <property type="entry name" value="Sodium:Solute_Symporter"/>
</dbReference>
<dbReference type="Proteomes" id="UP001324993">
    <property type="component" value="Chromosome"/>
</dbReference>
<comment type="subcellular location">
    <subcellularLocation>
        <location evidence="1">Cell membrane</location>
        <topology evidence="1">Multi-pass membrane protein</topology>
    </subcellularLocation>
</comment>
<dbReference type="PANTHER" id="PTHR48086">
    <property type="entry name" value="SODIUM/PROLINE SYMPORTER-RELATED"/>
    <property type="match status" value="1"/>
</dbReference>
<evidence type="ECO:0000256" key="3">
    <source>
        <dbReference type="ARBA" id="ARBA00022448"/>
    </source>
</evidence>
<protein>
    <recommendedName>
        <fullName evidence="17">Sodium:panthothenate symporter</fullName>
    </recommendedName>
</protein>
<reference evidence="15 16" key="1">
    <citation type="submission" date="2023-11" db="EMBL/GenBank/DDBJ databases">
        <title>Coraliomargarita sp. nov., isolated from marine algae.</title>
        <authorList>
            <person name="Lee J.K."/>
            <person name="Baek J.H."/>
            <person name="Kim J.M."/>
            <person name="Choi D.G."/>
            <person name="Jeon C.O."/>
        </authorList>
    </citation>
    <scope>NUCLEOTIDE SEQUENCE [LARGE SCALE GENOMIC DNA]</scope>
    <source>
        <strain evidence="15 16">J2-16</strain>
    </source>
</reference>
<keyword evidence="6" id="KW-0769">Symport</keyword>
<evidence type="ECO:0008006" key="17">
    <source>
        <dbReference type="Google" id="ProtNLM"/>
    </source>
</evidence>
<feature type="transmembrane region" description="Helical" evidence="14">
    <location>
        <begin position="657"/>
        <end position="684"/>
    </location>
</feature>
<dbReference type="PROSITE" id="PS50283">
    <property type="entry name" value="NA_SOLUT_SYMP_3"/>
    <property type="match status" value="1"/>
</dbReference>
<feature type="transmembrane region" description="Helical" evidence="14">
    <location>
        <begin position="517"/>
        <end position="536"/>
    </location>
</feature>
<feature type="transmembrane region" description="Helical" evidence="14">
    <location>
        <begin position="154"/>
        <end position="180"/>
    </location>
</feature>
<evidence type="ECO:0000256" key="1">
    <source>
        <dbReference type="ARBA" id="ARBA00004651"/>
    </source>
</evidence>
<feature type="transmembrane region" description="Helical" evidence="14">
    <location>
        <begin position="75"/>
        <end position="95"/>
    </location>
</feature>
<evidence type="ECO:0000256" key="13">
    <source>
        <dbReference type="RuleBase" id="RU362091"/>
    </source>
</evidence>